<accession>A0A6J7WF90</accession>
<protein>
    <submittedName>
        <fullName evidence="1">Uncharacterized protein</fullName>
    </submittedName>
</protein>
<organism evidence="1">
    <name type="scientific">uncultured Caudovirales phage</name>
    <dbReference type="NCBI Taxonomy" id="2100421"/>
    <lineage>
        <taxon>Viruses</taxon>
        <taxon>Duplodnaviria</taxon>
        <taxon>Heunggongvirae</taxon>
        <taxon>Uroviricota</taxon>
        <taxon>Caudoviricetes</taxon>
        <taxon>Peduoviridae</taxon>
        <taxon>Maltschvirus</taxon>
        <taxon>Maltschvirus maltsch</taxon>
    </lineage>
</organism>
<name>A0A6J7WF90_9CAUD</name>
<reference evidence="1" key="1">
    <citation type="submission" date="2020-05" db="EMBL/GenBank/DDBJ databases">
        <authorList>
            <person name="Chiriac C."/>
            <person name="Salcher M."/>
            <person name="Ghai R."/>
            <person name="Kavagutti S V."/>
        </authorList>
    </citation>
    <scope>NUCLEOTIDE SEQUENCE</scope>
</reference>
<sequence>MDARLRCAGALAQAWLDAPVREHDAPTTREATFPMRKKTRRKQQWSLINPLNHAILGAGITQEHLLDKLRLRELTAIDVMSKGVGTISEWQELADLLNVCQVMGMEGIGPEVLPVCEEAQEALVQAARGYEQTKKILLSDAGVNAFREIYEYHDLQRKSVARSVYEKMIVKTRQRLKSRAKEVFEI</sequence>
<evidence type="ECO:0000313" key="1">
    <source>
        <dbReference type="EMBL" id="CAB5195009.1"/>
    </source>
</evidence>
<proteinExistence type="predicted"/>
<dbReference type="EMBL" id="LR798217">
    <property type="protein sequence ID" value="CAB5195009.1"/>
    <property type="molecule type" value="Genomic_DNA"/>
</dbReference>
<gene>
    <name evidence="1" type="ORF">UFOVP173_38</name>
</gene>